<name>A0A9P6CPP8_9AGAR</name>
<proteinExistence type="predicted"/>
<dbReference type="EMBL" id="MU150234">
    <property type="protein sequence ID" value="KAF9468219.1"/>
    <property type="molecule type" value="Genomic_DNA"/>
</dbReference>
<feature type="transmembrane region" description="Helical" evidence="1">
    <location>
        <begin position="234"/>
        <end position="256"/>
    </location>
</feature>
<organism evidence="2 3">
    <name type="scientific">Collybia nuda</name>
    <dbReference type="NCBI Taxonomy" id="64659"/>
    <lineage>
        <taxon>Eukaryota</taxon>
        <taxon>Fungi</taxon>
        <taxon>Dikarya</taxon>
        <taxon>Basidiomycota</taxon>
        <taxon>Agaricomycotina</taxon>
        <taxon>Agaricomycetes</taxon>
        <taxon>Agaricomycetidae</taxon>
        <taxon>Agaricales</taxon>
        <taxon>Tricholomatineae</taxon>
        <taxon>Clitocybaceae</taxon>
        <taxon>Collybia</taxon>
    </lineage>
</organism>
<keyword evidence="1" id="KW-0812">Transmembrane</keyword>
<protein>
    <submittedName>
        <fullName evidence="2">Uncharacterized protein</fullName>
    </submittedName>
</protein>
<evidence type="ECO:0000313" key="2">
    <source>
        <dbReference type="EMBL" id="KAF9468219.1"/>
    </source>
</evidence>
<keyword evidence="1" id="KW-1133">Transmembrane helix</keyword>
<feature type="transmembrane region" description="Helical" evidence="1">
    <location>
        <begin position="137"/>
        <end position="159"/>
    </location>
</feature>
<feature type="transmembrane region" description="Helical" evidence="1">
    <location>
        <begin position="188"/>
        <end position="214"/>
    </location>
</feature>
<feature type="transmembrane region" description="Helical" evidence="1">
    <location>
        <begin position="107"/>
        <end position="125"/>
    </location>
</feature>
<accession>A0A9P6CPP8</accession>
<sequence>MSARADEIGRSTGDHCPVVPPPTGLNINIDRQTSSFTRLPPLIILIAIPSFYASRASRLMTTMCLHSTTSTARSSQTPTLQPLGSSPACIGDAWTTYLDICVAEWKAVFNLACVLVGFSMAMYQIPQAANNPLTYTFVSITQFRAFSGLIYAGVLHVYFKSEHTHTERFAMVWWKSVVGSEDNIWNTWVMLSLPAASTLWALIFYFLAILSFIFRSTAPAPDNHPVPDPLNVTLQVIIAASLLLDLVCLTCVWLTLREYGGKYRAMYVDA</sequence>
<dbReference type="AlphaFoldDB" id="A0A9P6CPP8"/>
<dbReference type="Proteomes" id="UP000807353">
    <property type="component" value="Unassembled WGS sequence"/>
</dbReference>
<evidence type="ECO:0000313" key="3">
    <source>
        <dbReference type="Proteomes" id="UP000807353"/>
    </source>
</evidence>
<reference evidence="2" key="1">
    <citation type="submission" date="2020-11" db="EMBL/GenBank/DDBJ databases">
        <authorList>
            <consortium name="DOE Joint Genome Institute"/>
            <person name="Ahrendt S."/>
            <person name="Riley R."/>
            <person name="Andreopoulos W."/>
            <person name="Labutti K."/>
            <person name="Pangilinan J."/>
            <person name="Ruiz-Duenas F.J."/>
            <person name="Barrasa J.M."/>
            <person name="Sanchez-Garcia M."/>
            <person name="Camarero S."/>
            <person name="Miyauchi S."/>
            <person name="Serrano A."/>
            <person name="Linde D."/>
            <person name="Babiker R."/>
            <person name="Drula E."/>
            <person name="Ayuso-Fernandez I."/>
            <person name="Pacheco R."/>
            <person name="Padilla G."/>
            <person name="Ferreira P."/>
            <person name="Barriuso J."/>
            <person name="Kellner H."/>
            <person name="Castanera R."/>
            <person name="Alfaro M."/>
            <person name="Ramirez L."/>
            <person name="Pisabarro A.G."/>
            <person name="Kuo A."/>
            <person name="Tritt A."/>
            <person name="Lipzen A."/>
            <person name="He G."/>
            <person name="Yan M."/>
            <person name="Ng V."/>
            <person name="Cullen D."/>
            <person name="Martin F."/>
            <person name="Rosso M.-N."/>
            <person name="Henrissat B."/>
            <person name="Hibbett D."/>
            <person name="Martinez A.T."/>
            <person name="Grigoriev I.V."/>
        </authorList>
    </citation>
    <scope>NUCLEOTIDE SEQUENCE</scope>
    <source>
        <strain evidence="2">CBS 247.69</strain>
    </source>
</reference>
<comment type="caution">
    <text evidence="2">The sequence shown here is derived from an EMBL/GenBank/DDBJ whole genome shotgun (WGS) entry which is preliminary data.</text>
</comment>
<keyword evidence="1" id="KW-0472">Membrane</keyword>
<gene>
    <name evidence="2" type="ORF">BDZ94DRAFT_852381</name>
</gene>
<dbReference type="OrthoDB" id="3037750at2759"/>
<keyword evidence="3" id="KW-1185">Reference proteome</keyword>
<evidence type="ECO:0000256" key="1">
    <source>
        <dbReference type="SAM" id="Phobius"/>
    </source>
</evidence>